<comment type="caution">
    <text evidence="1">The sequence shown here is derived from an EMBL/GenBank/DDBJ whole genome shotgun (WGS) entry which is preliminary data.</text>
</comment>
<proteinExistence type="predicted"/>
<dbReference type="InterPro" id="IPR009351">
    <property type="entry name" value="AlkZ-like"/>
</dbReference>
<name>A0ABT1A6I0_9PSEU</name>
<reference evidence="1" key="1">
    <citation type="submission" date="2021-04" db="EMBL/GenBank/DDBJ databases">
        <title>Pseudonocardia sp. nov., isolated from sandy soil of mangrove forest.</title>
        <authorList>
            <person name="Zan Z."/>
            <person name="Huang R."/>
            <person name="Liu W."/>
        </authorList>
    </citation>
    <scope>NUCLEOTIDE SEQUENCE</scope>
    <source>
        <strain evidence="1">S2-4</strain>
    </source>
</reference>
<gene>
    <name evidence="1" type="ORF">KDL28_26295</name>
</gene>
<evidence type="ECO:0000313" key="1">
    <source>
        <dbReference type="EMBL" id="MCO1658580.1"/>
    </source>
</evidence>
<organism evidence="1 2">
    <name type="scientific">Pseudonocardia humida</name>
    <dbReference type="NCBI Taxonomy" id="2800819"/>
    <lineage>
        <taxon>Bacteria</taxon>
        <taxon>Bacillati</taxon>
        <taxon>Actinomycetota</taxon>
        <taxon>Actinomycetes</taxon>
        <taxon>Pseudonocardiales</taxon>
        <taxon>Pseudonocardiaceae</taxon>
        <taxon>Pseudonocardia</taxon>
    </lineage>
</organism>
<dbReference type="RefSeq" id="WP_252442694.1">
    <property type="nucleotide sequence ID" value="NZ_JAGSOV010000056.1"/>
</dbReference>
<dbReference type="PANTHER" id="PTHR38479:SF2">
    <property type="entry name" value="WINGED HELIX DNA-BINDING DOMAIN-CONTAINING PROTEIN"/>
    <property type="match status" value="1"/>
</dbReference>
<protein>
    <submittedName>
        <fullName evidence="1">AlkZ family DNA glycosylase</fullName>
    </submittedName>
</protein>
<keyword evidence="2" id="KW-1185">Reference proteome</keyword>
<dbReference type="Pfam" id="PF06224">
    <property type="entry name" value="AlkZ-like"/>
    <property type="match status" value="1"/>
</dbReference>
<sequence>MTLDPLAVVRRRLRQQRLVGEPFAGPEQAVAWSGAVQGQEFAEVKWSLAQRTAGYTDAEVEEVLDRGDLLRTHLLRPTWHLVTRTDIRWLLRLTRPRVHALNRYWYRKFELDAALLARGRRVVAAAVGGGPQTRAELARRLRAEGIEADGLRLGYLLMHAELEEVLCSGPRRGKQQTYALLDDRAPTAPTDDRPHDEAVAELALRYFRSHGPATVRDFAAWSSLTVADTRAALDRIGDALEREDHDGTAWYAEPQVAPAAEPAGPTGLLLAMYDETIVAHQDLRVVLAHPGAPGEPVERAVVVDGRAVGTWKRTLTRRSTTVHVALFGPVDPDGSAALAAEVQRFGRFLGLPADLVAEQVGGA</sequence>
<evidence type="ECO:0000313" key="2">
    <source>
        <dbReference type="Proteomes" id="UP001165283"/>
    </source>
</evidence>
<dbReference type="Proteomes" id="UP001165283">
    <property type="component" value="Unassembled WGS sequence"/>
</dbReference>
<dbReference type="EMBL" id="JAGSOV010000056">
    <property type="protein sequence ID" value="MCO1658580.1"/>
    <property type="molecule type" value="Genomic_DNA"/>
</dbReference>
<dbReference type="PANTHER" id="PTHR38479">
    <property type="entry name" value="LMO0824 PROTEIN"/>
    <property type="match status" value="1"/>
</dbReference>
<accession>A0ABT1A6I0</accession>